<accession>A0A6C0JHL2</accession>
<feature type="compositionally biased region" description="Basic and acidic residues" evidence="1">
    <location>
        <begin position="147"/>
        <end position="159"/>
    </location>
</feature>
<organism evidence="2">
    <name type="scientific">viral metagenome</name>
    <dbReference type="NCBI Taxonomy" id="1070528"/>
    <lineage>
        <taxon>unclassified sequences</taxon>
        <taxon>metagenomes</taxon>
        <taxon>organismal metagenomes</taxon>
    </lineage>
</organism>
<dbReference type="EMBL" id="MN740401">
    <property type="protein sequence ID" value="QHU04451.1"/>
    <property type="molecule type" value="Genomic_DNA"/>
</dbReference>
<feature type="compositionally biased region" description="Basic and acidic residues" evidence="1">
    <location>
        <begin position="187"/>
        <end position="201"/>
    </location>
</feature>
<protein>
    <submittedName>
        <fullName evidence="2">Uncharacterized protein</fullName>
    </submittedName>
</protein>
<evidence type="ECO:0000256" key="1">
    <source>
        <dbReference type="SAM" id="MobiDB-lite"/>
    </source>
</evidence>
<name>A0A6C0JHL2_9ZZZZ</name>
<sequence length="201" mass="21638">MWWLPLLLLVALLMMTTAEKFTEPQGTAVTTVGQAQGPMTGPGAFAVVTRPAANSLWNSKIAANTPFGTDPAGYITALAAFYDTVYVPATERPKEAAVDTFVKTPFPGTDPAVLKTIIMEAFHIDSATSKGDETQAFKPSAALQPKDGVDEVRTRKEDEYVPADTTGPFNETPMGPLAPTPQTTPSRGERRKRELTPIENI</sequence>
<proteinExistence type="predicted"/>
<evidence type="ECO:0000313" key="2">
    <source>
        <dbReference type="EMBL" id="QHU04451.1"/>
    </source>
</evidence>
<reference evidence="2" key="1">
    <citation type="journal article" date="2020" name="Nature">
        <title>Giant virus diversity and host interactions through global metagenomics.</title>
        <authorList>
            <person name="Schulz F."/>
            <person name="Roux S."/>
            <person name="Paez-Espino D."/>
            <person name="Jungbluth S."/>
            <person name="Walsh D.A."/>
            <person name="Denef V.J."/>
            <person name="McMahon K.D."/>
            <person name="Konstantinidis K.T."/>
            <person name="Eloe-Fadrosh E.A."/>
            <person name="Kyrpides N.C."/>
            <person name="Woyke T."/>
        </authorList>
    </citation>
    <scope>NUCLEOTIDE SEQUENCE</scope>
    <source>
        <strain evidence="2">GVMAG-M-3300027708-51</strain>
    </source>
</reference>
<dbReference type="AlphaFoldDB" id="A0A6C0JHL2"/>
<feature type="region of interest" description="Disordered" evidence="1">
    <location>
        <begin position="130"/>
        <end position="201"/>
    </location>
</feature>